<comment type="caution">
    <text evidence="2">The sequence shown here is derived from an EMBL/GenBank/DDBJ whole genome shotgun (WGS) entry which is preliminary data.</text>
</comment>
<sequence>MLKNTWRKIECGQEILPERDRDDVGGRSARALGQLSTTPDQLYRFEATWLFWDGARKYEPWSDDEDDTRAGTLSPNFRIPATGGRLAPYV</sequence>
<evidence type="ECO:0000313" key="1">
    <source>
        <dbReference type="EMBL" id="GBN64836.1"/>
    </source>
</evidence>
<dbReference type="EMBL" id="BGPR01014355">
    <property type="protein sequence ID" value="GBN64858.1"/>
    <property type="molecule type" value="Genomic_DNA"/>
</dbReference>
<dbReference type="AlphaFoldDB" id="A0A4Y2QNK2"/>
<evidence type="ECO:0000313" key="3">
    <source>
        <dbReference type="Proteomes" id="UP000499080"/>
    </source>
</evidence>
<dbReference type="Proteomes" id="UP000499080">
    <property type="component" value="Unassembled WGS sequence"/>
</dbReference>
<organism evidence="2 3">
    <name type="scientific">Araneus ventricosus</name>
    <name type="common">Orbweaver spider</name>
    <name type="synonym">Epeira ventricosa</name>
    <dbReference type="NCBI Taxonomy" id="182803"/>
    <lineage>
        <taxon>Eukaryota</taxon>
        <taxon>Metazoa</taxon>
        <taxon>Ecdysozoa</taxon>
        <taxon>Arthropoda</taxon>
        <taxon>Chelicerata</taxon>
        <taxon>Arachnida</taxon>
        <taxon>Araneae</taxon>
        <taxon>Araneomorphae</taxon>
        <taxon>Entelegynae</taxon>
        <taxon>Araneoidea</taxon>
        <taxon>Araneidae</taxon>
        <taxon>Araneus</taxon>
    </lineage>
</organism>
<name>A0A4Y2QNK2_ARAVE</name>
<evidence type="ECO:0000313" key="2">
    <source>
        <dbReference type="EMBL" id="GBN64858.1"/>
    </source>
</evidence>
<proteinExistence type="predicted"/>
<protein>
    <submittedName>
        <fullName evidence="2">Uncharacterized protein</fullName>
    </submittedName>
</protein>
<keyword evidence="3" id="KW-1185">Reference proteome</keyword>
<gene>
    <name evidence="1" type="ORF">AVEN_130059_1</name>
    <name evidence="2" type="ORF">AVEN_87764_1</name>
</gene>
<accession>A0A4Y2QNK2</accession>
<dbReference type="EMBL" id="BGPR01014350">
    <property type="protein sequence ID" value="GBN64836.1"/>
    <property type="molecule type" value="Genomic_DNA"/>
</dbReference>
<reference evidence="2 3" key="1">
    <citation type="journal article" date="2019" name="Sci. Rep.">
        <title>Orb-weaving spider Araneus ventricosus genome elucidates the spidroin gene catalogue.</title>
        <authorList>
            <person name="Kono N."/>
            <person name="Nakamura H."/>
            <person name="Ohtoshi R."/>
            <person name="Moran D.A.P."/>
            <person name="Shinohara A."/>
            <person name="Yoshida Y."/>
            <person name="Fujiwara M."/>
            <person name="Mori M."/>
            <person name="Tomita M."/>
            <person name="Arakawa K."/>
        </authorList>
    </citation>
    <scope>NUCLEOTIDE SEQUENCE [LARGE SCALE GENOMIC DNA]</scope>
</reference>